<reference evidence="1 2" key="1">
    <citation type="journal article" date="2018" name="Front. Plant Sci.">
        <title>Red Clover (Trifolium pratense) and Zigzag Clover (T. medium) - A Picture of Genomic Similarities and Differences.</title>
        <authorList>
            <person name="Dluhosova J."/>
            <person name="Istvanek J."/>
            <person name="Nedelnik J."/>
            <person name="Repkova J."/>
        </authorList>
    </citation>
    <scope>NUCLEOTIDE SEQUENCE [LARGE SCALE GENOMIC DNA]</scope>
    <source>
        <strain evidence="2">cv. 10/8</strain>
        <tissue evidence="1">Leaf</tissue>
    </source>
</reference>
<proteinExistence type="predicted"/>
<name>A0A392V5M7_9FABA</name>
<accession>A0A392V5M7</accession>
<sequence length="25" mass="2562">GQRLETELVAVPVVVPVVVPLSSSS</sequence>
<dbReference type="EMBL" id="LXQA011070351">
    <property type="protein sequence ID" value="MCI83574.1"/>
    <property type="molecule type" value="Genomic_DNA"/>
</dbReference>
<feature type="non-terminal residue" evidence="1">
    <location>
        <position position="1"/>
    </location>
</feature>
<dbReference type="Proteomes" id="UP000265520">
    <property type="component" value="Unassembled WGS sequence"/>
</dbReference>
<evidence type="ECO:0000313" key="2">
    <source>
        <dbReference type="Proteomes" id="UP000265520"/>
    </source>
</evidence>
<dbReference type="AlphaFoldDB" id="A0A392V5M7"/>
<keyword evidence="2" id="KW-1185">Reference proteome</keyword>
<protein>
    <submittedName>
        <fullName evidence="1">Uncharacterized protein</fullName>
    </submittedName>
</protein>
<comment type="caution">
    <text evidence="1">The sequence shown here is derived from an EMBL/GenBank/DDBJ whole genome shotgun (WGS) entry which is preliminary data.</text>
</comment>
<evidence type="ECO:0000313" key="1">
    <source>
        <dbReference type="EMBL" id="MCI83574.1"/>
    </source>
</evidence>
<organism evidence="1 2">
    <name type="scientific">Trifolium medium</name>
    <dbReference type="NCBI Taxonomy" id="97028"/>
    <lineage>
        <taxon>Eukaryota</taxon>
        <taxon>Viridiplantae</taxon>
        <taxon>Streptophyta</taxon>
        <taxon>Embryophyta</taxon>
        <taxon>Tracheophyta</taxon>
        <taxon>Spermatophyta</taxon>
        <taxon>Magnoliopsida</taxon>
        <taxon>eudicotyledons</taxon>
        <taxon>Gunneridae</taxon>
        <taxon>Pentapetalae</taxon>
        <taxon>rosids</taxon>
        <taxon>fabids</taxon>
        <taxon>Fabales</taxon>
        <taxon>Fabaceae</taxon>
        <taxon>Papilionoideae</taxon>
        <taxon>50 kb inversion clade</taxon>
        <taxon>NPAAA clade</taxon>
        <taxon>Hologalegina</taxon>
        <taxon>IRL clade</taxon>
        <taxon>Trifolieae</taxon>
        <taxon>Trifolium</taxon>
    </lineage>
</organism>